<dbReference type="Pfam" id="PF13639">
    <property type="entry name" value="zf-RING_2"/>
    <property type="match status" value="1"/>
</dbReference>
<sequence>MLLLSSLLSPSNPQSWSTFQRDVYRPRMALFLLALLLASAAPQLPISTDGKPGKDGVPQTPAPGYAHSRGQGAAGAGAGAGAGPGASPPIFGLSYSDFLFRPDKVIRRTSQHLFTNDAAAAAAAADSVPSASSPDPAAPTRISSGVAAPAPSYQTVSSPSASAAQPTAPAGAGAGARDKLGRKSASQPRPAPARPSQQHLEHPFKNQQKARPQSQATSRPSGSGASLHTISKPAQRADAPHNRSQHGRSSPARSHNATMLSMQNLGESLKAHRDDFVQTLQAGLDAVGLGSFTHPNVLPFLVLMHLMLGLRLTGMLLDDAINQELFGLAQHTGTSVNSLPRSQKSHRLLLASLASITALLSFATMACIPSLLDSIKDTVRVMFHFANPSIAAGAQLLPAQAILVLELLATTLSLVLPLYRLAPLFNSPRDSTSSSAKPAWAFPRTITLPSPSHSPPISEVLHLPEWICAIFDPRVRAEAEARARAASQSRRNASVSRRGSQAGDSRERVESSPAHAPGGGISGAPLVTALAEAALIGVPRRRLRRGPLGMAGPSVDTADEGQSGGGGSSSSSSSSSSGPGVHSPLTLAMVEDMAARATPASPTPSPAPGPASSTPRSPAPFGASPASSSGSGASTVTVSGKSLRISHQHVRVHLGWFLEVLVSFFDRLVGALMYGLVVLRLPTLTPTSIYPLVALLALRNELGQMVQCWTRARQTIECLEFVRRRWGVGSTLRARVQALQNINGSGKSSSSSSSNLRLVQQAVWNGEEQTCAMCFEPTPTFPARSRSGSASEGPGAGGHSSADSSLSRNGGGGANSETTEEDALENTCVLDCAHVLHANCLVTWLRAQNFCPVCHAPLQGTPPGWMPTPPTTPGVVRVGEDGAGAGGGGGDVVAAGGIVI</sequence>
<keyword evidence="1" id="KW-0862">Zinc</keyword>
<dbReference type="SUPFAM" id="SSF57850">
    <property type="entry name" value="RING/U-box"/>
    <property type="match status" value="1"/>
</dbReference>
<keyword evidence="6" id="KW-1185">Reference proteome</keyword>
<keyword evidence="3" id="KW-0732">Signal</keyword>
<dbReference type="EMBL" id="JAPDMQ010000005">
    <property type="protein sequence ID" value="KAK0540989.1"/>
    <property type="molecule type" value="Genomic_DNA"/>
</dbReference>
<feature type="compositionally biased region" description="Low complexity" evidence="2">
    <location>
        <begin position="157"/>
        <end position="171"/>
    </location>
</feature>
<feature type="region of interest" description="Disordered" evidence="2">
    <location>
        <begin position="544"/>
        <end position="584"/>
    </location>
</feature>
<feature type="compositionally biased region" description="Gly residues" evidence="2">
    <location>
        <begin position="72"/>
        <end position="81"/>
    </location>
</feature>
<evidence type="ECO:0000256" key="3">
    <source>
        <dbReference type="SAM" id="SignalP"/>
    </source>
</evidence>
<feature type="region of interest" description="Disordered" evidence="2">
    <location>
        <begin position="782"/>
        <end position="818"/>
    </location>
</feature>
<feature type="domain" description="RING-type" evidence="4">
    <location>
        <begin position="771"/>
        <end position="855"/>
    </location>
</feature>
<accession>A0AAN6JNM4</accession>
<organism evidence="5 6">
    <name type="scientific">Tilletia horrida</name>
    <dbReference type="NCBI Taxonomy" id="155126"/>
    <lineage>
        <taxon>Eukaryota</taxon>
        <taxon>Fungi</taxon>
        <taxon>Dikarya</taxon>
        <taxon>Basidiomycota</taxon>
        <taxon>Ustilaginomycotina</taxon>
        <taxon>Exobasidiomycetes</taxon>
        <taxon>Tilletiales</taxon>
        <taxon>Tilletiaceae</taxon>
        <taxon>Tilletia</taxon>
    </lineage>
</organism>
<feature type="compositionally biased region" description="Low complexity" evidence="2">
    <location>
        <begin position="610"/>
        <end position="635"/>
    </location>
</feature>
<feature type="compositionally biased region" description="Low complexity" evidence="2">
    <location>
        <begin position="126"/>
        <end position="139"/>
    </location>
</feature>
<dbReference type="InterPro" id="IPR013083">
    <property type="entry name" value="Znf_RING/FYVE/PHD"/>
</dbReference>
<feature type="region of interest" description="Disordered" evidence="2">
    <location>
        <begin position="47"/>
        <end position="81"/>
    </location>
</feature>
<dbReference type="Gene3D" id="3.30.40.10">
    <property type="entry name" value="Zinc/RING finger domain, C3HC4 (zinc finger)"/>
    <property type="match status" value="1"/>
</dbReference>
<name>A0AAN6JNM4_9BASI</name>
<evidence type="ECO:0000256" key="2">
    <source>
        <dbReference type="SAM" id="MobiDB-lite"/>
    </source>
</evidence>
<reference evidence="5" key="1">
    <citation type="journal article" date="2023" name="PhytoFront">
        <title>Draft Genome Resources of Seven Strains of Tilletia horrida, Causal Agent of Kernel Smut of Rice.</title>
        <authorList>
            <person name="Khanal S."/>
            <person name="Antony Babu S."/>
            <person name="Zhou X.G."/>
        </authorList>
    </citation>
    <scope>NUCLEOTIDE SEQUENCE</scope>
    <source>
        <strain evidence="5">TX3</strain>
    </source>
</reference>
<evidence type="ECO:0000256" key="1">
    <source>
        <dbReference type="PROSITE-ProRule" id="PRU00175"/>
    </source>
</evidence>
<dbReference type="GO" id="GO:0008270">
    <property type="term" value="F:zinc ion binding"/>
    <property type="evidence" value="ECO:0007669"/>
    <property type="project" value="UniProtKB-KW"/>
</dbReference>
<dbReference type="PROSITE" id="PS50089">
    <property type="entry name" value="ZF_RING_2"/>
    <property type="match status" value="1"/>
</dbReference>
<dbReference type="Proteomes" id="UP001176521">
    <property type="component" value="Unassembled WGS sequence"/>
</dbReference>
<dbReference type="SMART" id="SM00184">
    <property type="entry name" value="RING"/>
    <property type="match status" value="1"/>
</dbReference>
<comment type="caution">
    <text evidence="5">The sequence shown here is derived from an EMBL/GenBank/DDBJ whole genome shotgun (WGS) entry which is preliminary data.</text>
</comment>
<evidence type="ECO:0000259" key="4">
    <source>
        <dbReference type="PROSITE" id="PS50089"/>
    </source>
</evidence>
<feature type="compositionally biased region" description="Low complexity" evidence="2">
    <location>
        <begin position="484"/>
        <end position="498"/>
    </location>
</feature>
<dbReference type="InterPro" id="IPR001841">
    <property type="entry name" value="Znf_RING"/>
</dbReference>
<feature type="compositionally biased region" description="Low complexity" evidence="2">
    <location>
        <begin position="782"/>
        <end position="793"/>
    </location>
</feature>
<feature type="signal peptide" evidence="3">
    <location>
        <begin position="1"/>
        <end position="40"/>
    </location>
</feature>
<feature type="compositionally biased region" description="Low complexity" evidence="2">
    <location>
        <begin position="183"/>
        <end position="198"/>
    </location>
</feature>
<feature type="compositionally biased region" description="Low complexity" evidence="2">
    <location>
        <begin position="569"/>
        <end position="578"/>
    </location>
</feature>
<feature type="compositionally biased region" description="Polar residues" evidence="2">
    <location>
        <begin position="205"/>
        <end position="229"/>
    </location>
</feature>
<gene>
    <name evidence="5" type="ORF">OC842_000195</name>
</gene>
<dbReference type="AlphaFoldDB" id="A0AAN6JNM4"/>
<feature type="region of interest" description="Disordered" evidence="2">
    <location>
        <begin position="126"/>
        <end position="255"/>
    </location>
</feature>
<evidence type="ECO:0000313" key="5">
    <source>
        <dbReference type="EMBL" id="KAK0540989.1"/>
    </source>
</evidence>
<feature type="region of interest" description="Disordered" evidence="2">
    <location>
        <begin position="482"/>
        <end position="521"/>
    </location>
</feature>
<feature type="chain" id="PRO_5042932283" description="RING-type domain-containing protein" evidence="3">
    <location>
        <begin position="41"/>
        <end position="900"/>
    </location>
</feature>
<protein>
    <recommendedName>
        <fullName evidence="4">RING-type domain-containing protein</fullName>
    </recommendedName>
</protein>
<proteinExistence type="predicted"/>
<keyword evidence="1" id="KW-0479">Metal-binding</keyword>
<keyword evidence="1" id="KW-0863">Zinc-finger</keyword>
<feature type="region of interest" description="Disordered" evidence="2">
    <location>
        <begin position="596"/>
        <end position="635"/>
    </location>
</feature>
<evidence type="ECO:0000313" key="6">
    <source>
        <dbReference type="Proteomes" id="UP001176521"/>
    </source>
</evidence>